<dbReference type="GO" id="GO:0044205">
    <property type="term" value="P:'de novo' UMP biosynthetic process"/>
    <property type="evidence" value="ECO:0007669"/>
    <property type="project" value="UniProtKB-UniRule"/>
</dbReference>
<dbReference type="PANTHER" id="PTHR32119:SF2">
    <property type="entry name" value="OROTIDINE 5'-PHOSPHATE DECARBOXYLASE"/>
    <property type="match status" value="1"/>
</dbReference>
<evidence type="ECO:0000256" key="10">
    <source>
        <dbReference type="PIRSR" id="PIRSR614732-1"/>
    </source>
</evidence>
<keyword evidence="5 9" id="KW-0665">Pyrimidine biosynthesis</keyword>
<dbReference type="Proteomes" id="UP000254848">
    <property type="component" value="Unassembled WGS sequence"/>
</dbReference>
<evidence type="ECO:0000313" key="14">
    <source>
        <dbReference type="EMBL" id="RDK96844.1"/>
    </source>
</evidence>
<evidence type="ECO:0000256" key="3">
    <source>
        <dbReference type="ARBA" id="ARBA00011738"/>
    </source>
</evidence>
<comment type="function">
    <text evidence="1 9">Catalyzes the decarboxylation of orotidine 5'-monophosphate (OMP) to uridine 5'-monophosphate (UMP).</text>
</comment>
<dbReference type="RefSeq" id="WP_115456627.1">
    <property type="nucleotide sequence ID" value="NZ_QRAP01000001.1"/>
</dbReference>
<evidence type="ECO:0000256" key="11">
    <source>
        <dbReference type="PIRSR" id="PIRSR614732-2"/>
    </source>
</evidence>
<feature type="binding site" evidence="9 11">
    <location>
        <position position="219"/>
    </location>
    <ligand>
        <name>substrate</name>
    </ligand>
</feature>
<feature type="active site" description="For OMPdecase activity" evidence="10">
    <location>
        <position position="69"/>
    </location>
</feature>
<dbReference type="GO" id="GO:0005829">
    <property type="term" value="C:cytosol"/>
    <property type="evidence" value="ECO:0007669"/>
    <property type="project" value="TreeGrafter"/>
</dbReference>
<evidence type="ECO:0000256" key="5">
    <source>
        <dbReference type="ARBA" id="ARBA00022975"/>
    </source>
</evidence>
<gene>
    <name evidence="9" type="primary">pyrF</name>
    <name evidence="14" type="ORF">C8D90_101280</name>
</gene>
<accession>A0A370R331</accession>
<feature type="domain" description="Orotidine 5'-phosphate decarboxylase" evidence="13">
    <location>
        <begin position="14"/>
        <end position="235"/>
    </location>
</feature>
<dbReference type="InterPro" id="IPR013785">
    <property type="entry name" value="Aldolase_TIM"/>
</dbReference>
<evidence type="ECO:0000256" key="6">
    <source>
        <dbReference type="ARBA" id="ARBA00023239"/>
    </source>
</evidence>
<proteinExistence type="inferred from homology"/>
<dbReference type="CDD" id="cd04725">
    <property type="entry name" value="OMP_decarboxylase_like"/>
    <property type="match status" value="1"/>
</dbReference>
<dbReference type="GO" id="GO:0006207">
    <property type="term" value="P:'de novo' pyrimidine nucleobase biosynthetic process"/>
    <property type="evidence" value="ECO:0007669"/>
    <property type="project" value="InterPro"/>
</dbReference>
<dbReference type="SUPFAM" id="SSF51366">
    <property type="entry name" value="Ribulose-phoshate binding barrel"/>
    <property type="match status" value="1"/>
</dbReference>
<comment type="subunit">
    <text evidence="3 9">Homodimer.</text>
</comment>
<sequence length="240" mass="25609">MSNATSHSPVSASPILVALDYADKNAALAFADSISPQDCRLKVGKEMFTLFGPEFVRALHDRGFEVFLDLKFHDIPNTAARAVAAAAELGVWMVNVHASGGERMMNAAREALMSYGKDAPLLIAVTVLTSMEKADLEGIGIMQAPADYAERLARLTHNCGLDGVVCSAQEAVRIKSACGPAFRLVTPGIRPEGSAAGDQRRIMTPRQAVQAGVDYMVIGRPITQSQNPTATLRDILNSLA</sequence>
<dbReference type="PROSITE" id="PS00156">
    <property type="entry name" value="OMPDECASE"/>
    <property type="match status" value="1"/>
</dbReference>
<keyword evidence="4 9" id="KW-0210">Decarboxylase</keyword>
<comment type="pathway">
    <text evidence="2 9 12">Pyrimidine metabolism; UMP biosynthesis via de novo pathway; UMP from orotate: step 2/2.</text>
</comment>
<dbReference type="Pfam" id="PF00215">
    <property type="entry name" value="OMPdecase"/>
    <property type="match status" value="1"/>
</dbReference>
<feature type="binding site" evidence="9 11">
    <location>
        <position position="129"/>
    </location>
    <ligand>
        <name>substrate</name>
    </ligand>
</feature>
<name>A0A370R331_9GAMM</name>
<dbReference type="OrthoDB" id="9806203at2"/>
<evidence type="ECO:0000256" key="12">
    <source>
        <dbReference type="RuleBase" id="RU000512"/>
    </source>
</evidence>
<dbReference type="InterPro" id="IPR047596">
    <property type="entry name" value="OMPdecase_bac"/>
</dbReference>
<keyword evidence="15" id="KW-1185">Reference proteome</keyword>
<dbReference type="HAMAP" id="MF_01200_B">
    <property type="entry name" value="OMPdecase_type1_B"/>
    <property type="match status" value="1"/>
</dbReference>
<dbReference type="InterPro" id="IPR011060">
    <property type="entry name" value="RibuloseP-bd_barrel"/>
</dbReference>
<dbReference type="InterPro" id="IPR018089">
    <property type="entry name" value="OMPdecase_AS"/>
</dbReference>
<dbReference type="NCBIfam" id="TIGR01740">
    <property type="entry name" value="pyrF"/>
    <property type="match status" value="1"/>
</dbReference>
<feature type="binding site" evidence="9 11">
    <location>
        <position position="220"/>
    </location>
    <ligand>
        <name>substrate</name>
    </ligand>
</feature>
<dbReference type="InterPro" id="IPR001754">
    <property type="entry name" value="OMPdeCOase_dom"/>
</dbReference>
<feature type="active site" description="For OMPdecase activity" evidence="10">
    <location>
        <position position="74"/>
    </location>
</feature>
<dbReference type="EC" id="4.1.1.23" evidence="9"/>
<dbReference type="Gene3D" id="3.20.20.70">
    <property type="entry name" value="Aldolase class I"/>
    <property type="match status" value="1"/>
</dbReference>
<dbReference type="PANTHER" id="PTHR32119">
    <property type="entry name" value="OROTIDINE 5'-PHOSPHATE DECARBOXYLASE"/>
    <property type="match status" value="1"/>
</dbReference>
<dbReference type="UniPathway" id="UPA00070">
    <property type="reaction ID" value="UER00120"/>
</dbReference>
<dbReference type="NCBIfam" id="NF001273">
    <property type="entry name" value="PRK00230.1"/>
    <property type="match status" value="1"/>
</dbReference>
<evidence type="ECO:0000313" key="15">
    <source>
        <dbReference type="Proteomes" id="UP000254848"/>
    </source>
</evidence>
<evidence type="ECO:0000256" key="1">
    <source>
        <dbReference type="ARBA" id="ARBA00002356"/>
    </source>
</evidence>
<comment type="catalytic activity">
    <reaction evidence="7 9 12">
        <text>orotidine 5'-phosphate + H(+) = UMP + CO2</text>
        <dbReference type="Rhea" id="RHEA:11596"/>
        <dbReference type="ChEBI" id="CHEBI:15378"/>
        <dbReference type="ChEBI" id="CHEBI:16526"/>
        <dbReference type="ChEBI" id="CHEBI:57538"/>
        <dbReference type="ChEBI" id="CHEBI:57865"/>
        <dbReference type="EC" id="4.1.1.23"/>
    </reaction>
</comment>
<evidence type="ECO:0000256" key="2">
    <source>
        <dbReference type="ARBA" id="ARBA00004861"/>
    </source>
</evidence>
<evidence type="ECO:0000259" key="13">
    <source>
        <dbReference type="SMART" id="SM00934"/>
    </source>
</evidence>
<dbReference type="FunFam" id="3.20.20.70:FF:000015">
    <property type="entry name" value="Orotidine 5'-phosphate decarboxylase"/>
    <property type="match status" value="1"/>
</dbReference>
<organism evidence="14 15">
    <name type="scientific">Enterobacillus tribolii</name>
    <dbReference type="NCBI Taxonomy" id="1487935"/>
    <lineage>
        <taxon>Bacteria</taxon>
        <taxon>Pseudomonadati</taxon>
        <taxon>Pseudomonadota</taxon>
        <taxon>Gammaproteobacteria</taxon>
        <taxon>Enterobacterales</taxon>
        <taxon>Hafniaceae</taxon>
        <taxon>Enterobacillus</taxon>
    </lineage>
</organism>
<evidence type="ECO:0000256" key="7">
    <source>
        <dbReference type="ARBA" id="ARBA00049157"/>
    </source>
</evidence>
<dbReference type="GO" id="GO:0004590">
    <property type="term" value="F:orotidine-5'-phosphate decarboxylase activity"/>
    <property type="evidence" value="ECO:0007669"/>
    <property type="project" value="UniProtKB-UniRule"/>
</dbReference>
<feature type="binding site" evidence="9 11">
    <location>
        <position position="20"/>
    </location>
    <ligand>
        <name>substrate</name>
    </ligand>
</feature>
<feature type="binding site" evidence="9">
    <location>
        <begin position="69"/>
        <end position="78"/>
    </location>
    <ligand>
        <name>substrate</name>
    </ligand>
</feature>
<evidence type="ECO:0000256" key="8">
    <source>
        <dbReference type="ARBA" id="ARBA00061012"/>
    </source>
</evidence>
<reference evidence="14 15" key="1">
    <citation type="submission" date="2018-07" db="EMBL/GenBank/DDBJ databases">
        <title>Genomic Encyclopedia of Type Strains, Phase IV (KMG-IV): sequencing the most valuable type-strain genomes for metagenomic binning, comparative biology and taxonomic classification.</title>
        <authorList>
            <person name="Goeker M."/>
        </authorList>
    </citation>
    <scope>NUCLEOTIDE SEQUENCE [LARGE SCALE GENOMIC DNA]</scope>
    <source>
        <strain evidence="14 15">DSM 103736</strain>
    </source>
</reference>
<dbReference type="EMBL" id="QRAP01000001">
    <property type="protein sequence ID" value="RDK96844.1"/>
    <property type="molecule type" value="Genomic_DNA"/>
</dbReference>
<comment type="similarity">
    <text evidence="8 9">Belongs to the OMP decarboxylase family. Type 1 subfamily.</text>
</comment>
<feature type="binding site" evidence="9 11">
    <location>
        <position position="199"/>
    </location>
    <ligand>
        <name>substrate</name>
    </ligand>
</feature>
<evidence type="ECO:0000256" key="9">
    <source>
        <dbReference type="HAMAP-Rule" id="MF_01200"/>
    </source>
</evidence>
<feature type="binding site" evidence="9 11">
    <location>
        <position position="190"/>
    </location>
    <ligand>
        <name>substrate</name>
    </ligand>
</feature>
<keyword evidence="6 9" id="KW-0456">Lyase</keyword>
<feature type="binding site" evidence="9 11">
    <location>
        <position position="42"/>
    </location>
    <ligand>
        <name>substrate</name>
    </ligand>
</feature>
<feature type="active site" description="Proton donor" evidence="9">
    <location>
        <position position="71"/>
    </location>
</feature>
<dbReference type="InterPro" id="IPR014732">
    <property type="entry name" value="OMPdecase"/>
</dbReference>
<feature type="active site" description="For OMPdecase activity" evidence="10">
    <location>
        <position position="71"/>
    </location>
</feature>
<comment type="caution">
    <text evidence="14">The sequence shown here is derived from an EMBL/GenBank/DDBJ whole genome shotgun (WGS) entry which is preliminary data.</text>
</comment>
<dbReference type="SMART" id="SM00934">
    <property type="entry name" value="OMPdecase"/>
    <property type="match status" value="1"/>
</dbReference>
<dbReference type="AlphaFoldDB" id="A0A370R331"/>
<evidence type="ECO:0000256" key="4">
    <source>
        <dbReference type="ARBA" id="ARBA00022793"/>
    </source>
</evidence>
<protein>
    <recommendedName>
        <fullName evidence="9">Orotidine 5'-phosphate decarboxylase</fullName>
        <ecNumber evidence="9">4.1.1.23</ecNumber>
    </recommendedName>
    <alternativeName>
        <fullName evidence="9">OMP decarboxylase</fullName>
        <shortName evidence="9">OMPDCase</shortName>
        <shortName evidence="9">OMPdecase</shortName>
    </alternativeName>
</protein>